<organism evidence="2 3">
    <name type="scientific">Candidatus Acidiferrum panamense</name>
    <dbReference type="NCBI Taxonomy" id="2741543"/>
    <lineage>
        <taxon>Bacteria</taxon>
        <taxon>Pseudomonadati</taxon>
        <taxon>Acidobacteriota</taxon>
        <taxon>Terriglobia</taxon>
        <taxon>Candidatus Acidiferrales</taxon>
        <taxon>Candidatus Acidiferrum</taxon>
    </lineage>
</organism>
<comment type="caution">
    <text evidence="2">The sequence shown here is derived from an EMBL/GenBank/DDBJ whole genome shotgun (WGS) entry which is preliminary data.</text>
</comment>
<sequence length="92" mass="10993">MTKDHKGRPKVSEAQIAVHWKEEGYYRPPARFIGQANLHDPDFVAKFDEKYFPECFRHYAELLDWDQYWQTVLDADDPPFWKWFVGGKLNAC</sequence>
<dbReference type="Proteomes" id="UP000567293">
    <property type="component" value="Unassembled WGS sequence"/>
</dbReference>
<name>A0A7V8SV67_9BACT</name>
<keyword evidence="3" id="KW-1185">Reference proteome</keyword>
<gene>
    <name evidence="2" type="ORF">HRJ53_00840</name>
</gene>
<evidence type="ECO:0000259" key="1">
    <source>
        <dbReference type="Pfam" id="PF16177"/>
    </source>
</evidence>
<feature type="domain" description="Acetyl-coenzyme A synthetase N-terminal" evidence="1">
    <location>
        <begin position="56"/>
        <end position="92"/>
    </location>
</feature>
<reference evidence="2" key="1">
    <citation type="submission" date="2020-06" db="EMBL/GenBank/DDBJ databases">
        <title>Legume-microbial interactions unlock mineral nutrients during tropical forest succession.</title>
        <authorList>
            <person name="Epihov D.Z."/>
        </authorList>
    </citation>
    <scope>NUCLEOTIDE SEQUENCE [LARGE SCALE GENOMIC DNA]</scope>
    <source>
        <strain evidence="2">Pan2503</strain>
    </source>
</reference>
<dbReference type="Pfam" id="PF16177">
    <property type="entry name" value="ACAS_N"/>
    <property type="match status" value="1"/>
</dbReference>
<evidence type="ECO:0000313" key="3">
    <source>
        <dbReference type="Proteomes" id="UP000567293"/>
    </source>
</evidence>
<feature type="non-terminal residue" evidence="2">
    <location>
        <position position="92"/>
    </location>
</feature>
<proteinExistence type="predicted"/>
<dbReference type="EMBL" id="JACDQQ010000084">
    <property type="protein sequence ID" value="MBA0083521.1"/>
    <property type="molecule type" value="Genomic_DNA"/>
</dbReference>
<dbReference type="InterPro" id="IPR032387">
    <property type="entry name" value="ACAS_N"/>
</dbReference>
<protein>
    <submittedName>
        <fullName evidence="2">Acetyl-coenzyme A synthetase</fullName>
    </submittedName>
</protein>
<evidence type="ECO:0000313" key="2">
    <source>
        <dbReference type="EMBL" id="MBA0083521.1"/>
    </source>
</evidence>
<accession>A0A7V8SV67</accession>
<dbReference type="Gene3D" id="3.40.50.12780">
    <property type="entry name" value="N-terminal domain of ligase-like"/>
    <property type="match status" value="1"/>
</dbReference>
<dbReference type="AlphaFoldDB" id="A0A7V8SV67"/>
<dbReference type="InterPro" id="IPR042099">
    <property type="entry name" value="ANL_N_sf"/>
</dbReference>